<dbReference type="AlphaFoldDB" id="A0A9Q0K3C2"/>
<dbReference type="OrthoDB" id="655540at2759"/>
<protein>
    <submittedName>
        <fullName evidence="1">Uncharacterized protein</fullName>
    </submittedName>
</protein>
<gene>
    <name evidence="1" type="ORF">NE237_020335</name>
</gene>
<comment type="caution">
    <text evidence="1">The sequence shown here is derived from an EMBL/GenBank/DDBJ whole genome shotgun (WGS) entry which is preliminary data.</text>
</comment>
<organism evidence="1 2">
    <name type="scientific">Protea cynaroides</name>
    <dbReference type="NCBI Taxonomy" id="273540"/>
    <lineage>
        <taxon>Eukaryota</taxon>
        <taxon>Viridiplantae</taxon>
        <taxon>Streptophyta</taxon>
        <taxon>Embryophyta</taxon>
        <taxon>Tracheophyta</taxon>
        <taxon>Spermatophyta</taxon>
        <taxon>Magnoliopsida</taxon>
        <taxon>Proteales</taxon>
        <taxon>Proteaceae</taxon>
        <taxon>Protea</taxon>
    </lineage>
</organism>
<keyword evidence="2" id="KW-1185">Reference proteome</keyword>
<evidence type="ECO:0000313" key="2">
    <source>
        <dbReference type="Proteomes" id="UP001141806"/>
    </source>
</evidence>
<evidence type="ECO:0000313" key="1">
    <source>
        <dbReference type="EMBL" id="KAJ4960425.1"/>
    </source>
</evidence>
<dbReference type="Proteomes" id="UP001141806">
    <property type="component" value="Unassembled WGS sequence"/>
</dbReference>
<name>A0A9Q0K3C2_9MAGN</name>
<accession>A0A9Q0K3C2</accession>
<reference evidence="1" key="1">
    <citation type="journal article" date="2023" name="Plant J.">
        <title>The genome of the king protea, Protea cynaroides.</title>
        <authorList>
            <person name="Chang J."/>
            <person name="Duong T.A."/>
            <person name="Schoeman C."/>
            <person name="Ma X."/>
            <person name="Roodt D."/>
            <person name="Barker N."/>
            <person name="Li Z."/>
            <person name="Van de Peer Y."/>
            <person name="Mizrachi E."/>
        </authorList>
    </citation>
    <scope>NUCLEOTIDE SEQUENCE</scope>
    <source>
        <tissue evidence="1">Young leaves</tissue>
    </source>
</reference>
<dbReference type="EMBL" id="JAMYWD010000009">
    <property type="protein sequence ID" value="KAJ4960425.1"/>
    <property type="molecule type" value="Genomic_DNA"/>
</dbReference>
<proteinExistence type="predicted"/>
<sequence length="103" mass="11563">MQKQAQCFSLAFPVNLILSFQKHPQWRCFSSLNQPLLNHHGHCEPPMTCSNGLNALSGVGYLKEGGWSSLIFLFITGSSLSLRVGILFNADAICWMTAKWEYQ</sequence>